<dbReference type="PANTHER" id="PTHR10157">
    <property type="entry name" value="DOPAMINE BETA HYDROXYLASE RELATED"/>
    <property type="match status" value="1"/>
</dbReference>
<feature type="signal peptide" evidence="2">
    <location>
        <begin position="1"/>
        <end position="16"/>
    </location>
</feature>
<dbReference type="SMART" id="SM00664">
    <property type="entry name" value="DoH"/>
    <property type="match status" value="3"/>
</dbReference>
<organism evidence="4 5">
    <name type="scientific">Porites evermanni</name>
    <dbReference type="NCBI Taxonomy" id="104178"/>
    <lineage>
        <taxon>Eukaryota</taxon>
        <taxon>Metazoa</taxon>
        <taxon>Cnidaria</taxon>
        <taxon>Anthozoa</taxon>
        <taxon>Hexacorallia</taxon>
        <taxon>Scleractinia</taxon>
        <taxon>Fungiina</taxon>
        <taxon>Poritidae</taxon>
        <taxon>Porites</taxon>
    </lineage>
</organism>
<evidence type="ECO:0000313" key="5">
    <source>
        <dbReference type="Proteomes" id="UP001159427"/>
    </source>
</evidence>
<gene>
    <name evidence="4" type="ORF">PEVE_00010035</name>
</gene>
<dbReference type="InterPro" id="IPR005018">
    <property type="entry name" value="DOMON_domain"/>
</dbReference>
<evidence type="ECO:0000259" key="3">
    <source>
        <dbReference type="PROSITE" id="PS50836"/>
    </source>
</evidence>
<evidence type="ECO:0000256" key="2">
    <source>
        <dbReference type="SAM" id="SignalP"/>
    </source>
</evidence>
<reference evidence="4 5" key="1">
    <citation type="submission" date="2022-05" db="EMBL/GenBank/DDBJ databases">
        <authorList>
            <consortium name="Genoscope - CEA"/>
            <person name="William W."/>
        </authorList>
    </citation>
    <scope>NUCLEOTIDE SEQUENCE [LARGE SCALE GENOMIC DNA]</scope>
</reference>
<accession>A0ABN8LHK9</accession>
<feature type="transmembrane region" description="Helical" evidence="1">
    <location>
        <begin position="308"/>
        <end position="331"/>
    </location>
</feature>
<dbReference type="PROSITE" id="PS50836">
    <property type="entry name" value="DOMON"/>
    <property type="match status" value="3"/>
</dbReference>
<sequence length="701" mass="77360">MFMLILFPCFFHVVDVLNYAMFSAGNGNFMLHWTYSNNKLLFNMTCKAVGWCAVGFTENPGGGGMINYDIAAGGVSANTPYLEDYWSTGKSPPPKDAVNNFELVEATEMGLYTNVKFERNLTTGESNIDVQFTINTEVYIVWAMHSTTDANSTSANLSPFHTLRGRSANKQNLIAMAMAAAMTPTTTTMMMPSTSVVSTPQPTEHVKSACRKDLFTDTAAILNKFDLRSIIGCPGGMSPFRLYFPALFGIFFLKRYFCESCVRETEIKKESPFLSCIELTGNREILNTLNILSGSFIIYSLKRAISGLMVVSMAFLKSYAFLCLSYFLFFFHVVDVLNNAMFSAGNGNFMLHWTFSNNKLLFNMTCKAAGWCAVGFTENPGGRGMVNYDIAAGGLSANNKSYLEDYWSTSRSPPPKDAVNNFELVEAMEMGGYTSVKFERNLTTGESNIDVQFTINTEVYIVWAMHSTTDANSALANLSPQHTTWGRSANKQNLIAMAMAAAMTPTTTTMMMPSTSVVSTPQPTAATTVSFGDKFMLTWIYSNNKLFFTLRCKTTGWCAVAFTTGDGRGMKDYDIALGGVTSDRNYLDDYWSTSTTKPSKDSANNFVLRTATEDGGYTTVQFERDPETSDTDNDVQFKPGTEVMIAWAMHSSMDGNDDISRHTDREVLPTKYILVPGAANMLESRVMLSAILAAIAVYLVS</sequence>
<keyword evidence="1" id="KW-0472">Membrane</keyword>
<feature type="domain" description="DOMON" evidence="3">
    <location>
        <begin position="27"/>
        <end position="145"/>
    </location>
</feature>
<dbReference type="InterPro" id="IPR000945">
    <property type="entry name" value="DBH-like"/>
</dbReference>
<evidence type="ECO:0000256" key="1">
    <source>
        <dbReference type="SAM" id="Phobius"/>
    </source>
</evidence>
<dbReference type="EMBL" id="CALNXI010000017">
    <property type="protein sequence ID" value="CAH3014972.1"/>
    <property type="molecule type" value="Genomic_DNA"/>
</dbReference>
<name>A0ABN8LHK9_9CNID</name>
<feature type="domain" description="DOMON" evidence="3">
    <location>
        <begin position="533"/>
        <end position="650"/>
    </location>
</feature>
<proteinExistence type="predicted"/>
<keyword evidence="1" id="KW-1133">Transmembrane helix</keyword>
<dbReference type="Proteomes" id="UP001159427">
    <property type="component" value="Unassembled WGS sequence"/>
</dbReference>
<feature type="domain" description="DOMON" evidence="3">
    <location>
        <begin position="347"/>
        <end position="466"/>
    </location>
</feature>
<dbReference type="Pfam" id="PF03351">
    <property type="entry name" value="DOMON"/>
    <property type="match status" value="3"/>
</dbReference>
<keyword evidence="2" id="KW-0732">Signal</keyword>
<dbReference type="PANTHER" id="PTHR10157:SF23">
    <property type="entry name" value="MOXD1 HOMOLOG 1"/>
    <property type="match status" value="1"/>
</dbReference>
<protein>
    <recommendedName>
        <fullName evidence="3">DOMON domain-containing protein</fullName>
    </recommendedName>
</protein>
<comment type="caution">
    <text evidence="4">The sequence shown here is derived from an EMBL/GenBank/DDBJ whole genome shotgun (WGS) entry which is preliminary data.</text>
</comment>
<evidence type="ECO:0000313" key="4">
    <source>
        <dbReference type="EMBL" id="CAH3014972.1"/>
    </source>
</evidence>
<dbReference type="InterPro" id="IPR045266">
    <property type="entry name" value="DOH_DOMON"/>
</dbReference>
<keyword evidence="1" id="KW-0812">Transmembrane</keyword>
<feature type="chain" id="PRO_5047159978" description="DOMON domain-containing protein" evidence="2">
    <location>
        <begin position="17"/>
        <end position="701"/>
    </location>
</feature>
<keyword evidence="5" id="KW-1185">Reference proteome</keyword>
<dbReference type="CDD" id="cd09631">
    <property type="entry name" value="DOMON_DOH"/>
    <property type="match status" value="3"/>
</dbReference>